<dbReference type="PRINTS" id="PR00037">
    <property type="entry name" value="HTHLACR"/>
</dbReference>
<dbReference type="InterPro" id="IPR014036">
    <property type="entry name" value="DeoR-like_C"/>
</dbReference>
<dbReference type="AlphaFoldDB" id="A0A084IPS3"/>
<dbReference type="Gene3D" id="1.10.10.10">
    <property type="entry name" value="Winged helix-like DNA-binding domain superfamily/Winged helix DNA-binding domain"/>
    <property type="match status" value="1"/>
</dbReference>
<dbReference type="PANTHER" id="PTHR30363">
    <property type="entry name" value="HTH-TYPE TRANSCRIPTIONAL REGULATOR SRLR-RELATED"/>
    <property type="match status" value="1"/>
</dbReference>
<dbReference type="SMART" id="SM01134">
    <property type="entry name" value="DeoRC"/>
    <property type="match status" value="1"/>
</dbReference>
<name>A0A084IPS3_SALHC</name>
<feature type="domain" description="HTH deoR-type" evidence="3">
    <location>
        <begin position="4"/>
        <end position="59"/>
    </location>
</feature>
<dbReference type="SUPFAM" id="SSF100950">
    <property type="entry name" value="NagB/RpiA/CoA transferase-like"/>
    <property type="match status" value="1"/>
</dbReference>
<reference evidence="4 5" key="1">
    <citation type="submission" date="2013-03" db="EMBL/GenBank/DDBJ databases">
        <title>Salinisphaera hydrothermalis C41B8 Genome Sequencing.</title>
        <authorList>
            <person name="Li C."/>
            <person name="Lai Q."/>
            <person name="Shao Z."/>
        </authorList>
    </citation>
    <scope>NUCLEOTIDE SEQUENCE [LARGE SCALE GENOMIC DNA]</scope>
    <source>
        <strain evidence="4 5">C41B8</strain>
    </source>
</reference>
<evidence type="ECO:0000259" key="3">
    <source>
        <dbReference type="PROSITE" id="PS51000"/>
    </source>
</evidence>
<sequence>MMLPAERKQKTLDVLLADGKVGVADLAERFQVTRETIRRDLEKLEAEGVLERTHGGAIAIVKRSQDLPYLTREAFNRAAKQQIAHKAAQLIADGDAVMLDSSSTVCEMLGALEERGDLQLISNSLRLAAVGAESPHALITVGGELRKKSLSFVGGLAEESLARFNVDWALIGCKALHPEAGVLESNLGEAQIKRVMMAHARRKALLIDHTKFDRNALVQICGLSEVDVVVTDEAPSAAWIERLAELDIRLIY</sequence>
<accession>A0A084IPS3</accession>
<dbReference type="PANTHER" id="PTHR30363:SF44">
    <property type="entry name" value="AGA OPERON TRANSCRIPTIONAL REPRESSOR-RELATED"/>
    <property type="match status" value="1"/>
</dbReference>
<dbReference type="InterPro" id="IPR001034">
    <property type="entry name" value="DeoR_HTH"/>
</dbReference>
<dbReference type="Gene3D" id="3.40.50.1360">
    <property type="match status" value="1"/>
</dbReference>
<dbReference type="InterPro" id="IPR036388">
    <property type="entry name" value="WH-like_DNA-bd_sf"/>
</dbReference>
<dbReference type="Pfam" id="PF00455">
    <property type="entry name" value="DeoRC"/>
    <property type="match status" value="1"/>
</dbReference>
<dbReference type="InterPro" id="IPR036390">
    <property type="entry name" value="WH_DNA-bd_sf"/>
</dbReference>
<dbReference type="SUPFAM" id="SSF46785">
    <property type="entry name" value="Winged helix' DNA-binding domain"/>
    <property type="match status" value="1"/>
</dbReference>
<protein>
    <submittedName>
        <fullName evidence="4">DeoR family transcriptional regulator</fullName>
    </submittedName>
</protein>
<comment type="caution">
    <text evidence="4">The sequence shown here is derived from an EMBL/GenBank/DDBJ whole genome shotgun (WGS) entry which is preliminary data.</text>
</comment>
<gene>
    <name evidence="4" type="ORF">C41B8_03791</name>
</gene>
<keyword evidence="2" id="KW-0804">Transcription</keyword>
<evidence type="ECO:0000256" key="2">
    <source>
        <dbReference type="ARBA" id="ARBA00023163"/>
    </source>
</evidence>
<evidence type="ECO:0000313" key="4">
    <source>
        <dbReference type="EMBL" id="KEZ78707.1"/>
    </source>
</evidence>
<dbReference type="GO" id="GO:0003700">
    <property type="term" value="F:DNA-binding transcription factor activity"/>
    <property type="evidence" value="ECO:0007669"/>
    <property type="project" value="InterPro"/>
</dbReference>
<dbReference type="OrthoDB" id="5685843at2"/>
<dbReference type="PROSITE" id="PS51000">
    <property type="entry name" value="HTH_DEOR_2"/>
    <property type="match status" value="1"/>
</dbReference>
<dbReference type="Pfam" id="PF08220">
    <property type="entry name" value="HTH_DeoR"/>
    <property type="match status" value="1"/>
</dbReference>
<dbReference type="SMART" id="SM00420">
    <property type="entry name" value="HTH_DEOR"/>
    <property type="match status" value="1"/>
</dbReference>
<dbReference type="EMBL" id="APNK01000003">
    <property type="protein sequence ID" value="KEZ78707.1"/>
    <property type="molecule type" value="Genomic_DNA"/>
</dbReference>
<evidence type="ECO:0000313" key="5">
    <source>
        <dbReference type="Proteomes" id="UP000028302"/>
    </source>
</evidence>
<evidence type="ECO:0000256" key="1">
    <source>
        <dbReference type="ARBA" id="ARBA00023015"/>
    </source>
</evidence>
<dbReference type="STRING" id="1304275.C41B8_03791"/>
<proteinExistence type="predicted"/>
<organism evidence="4 5">
    <name type="scientific">Salinisphaera hydrothermalis (strain C41B8)</name>
    <dbReference type="NCBI Taxonomy" id="1304275"/>
    <lineage>
        <taxon>Bacteria</taxon>
        <taxon>Pseudomonadati</taxon>
        <taxon>Pseudomonadota</taxon>
        <taxon>Gammaproteobacteria</taxon>
        <taxon>Salinisphaerales</taxon>
        <taxon>Salinisphaeraceae</taxon>
        <taxon>Salinisphaera</taxon>
    </lineage>
</organism>
<dbReference type="Proteomes" id="UP000028302">
    <property type="component" value="Unassembled WGS sequence"/>
</dbReference>
<keyword evidence="5" id="KW-1185">Reference proteome</keyword>
<keyword evidence="1" id="KW-0805">Transcription regulation</keyword>
<dbReference type="RefSeq" id="WP_051882979.1">
    <property type="nucleotide sequence ID" value="NZ_APNK01000003.1"/>
</dbReference>
<dbReference type="InterPro" id="IPR037171">
    <property type="entry name" value="NagB/RpiA_transferase-like"/>
</dbReference>
<dbReference type="eggNOG" id="COG1349">
    <property type="taxonomic scope" value="Bacteria"/>
</dbReference>
<dbReference type="InterPro" id="IPR050313">
    <property type="entry name" value="Carb_Metab_HTH_regulators"/>
</dbReference>